<name>A0AAV9I1R3_9PEZI</name>
<protein>
    <recommendedName>
        <fullName evidence="4">RRM domain-containing protein</fullName>
    </recommendedName>
</protein>
<feature type="compositionally biased region" description="Acidic residues" evidence="1">
    <location>
        <begin position="170"/>
        <end position="188"/>
    </location>
</feature>
<dbReference type="GO" id="GO:0003676">
    <property type="term" value="F:nucleic acid binding"/>
    <property type="evidence" value="ECO:0007669"/>
    <property type="project" value="InterPro"/>
</dbReference>
<proteinExistence type="predicted"/>
<evidence type="ECO:0008006" key="4">
    <source>
        <dbReference type="Google" id="ProtNLM"/>
    </source>
</evidence>
<feature type="compositionally biased region" description="Basic and acidic residues" evidence="1">
    <location>
        <begin position="136"/>
        <end position="146"/>
    </location>
</feature>
<evidence type="ECO:0000313" key="2">
    <source>
        <dbReference type="EMBL" id="KAK4465757.1"/>
    </source>
</evidence>
<accession>A0AAV9I1R3</accession>
<dbReference type="AlphaFoldDB" id="A0AAV9I1R3"/>
<feature type="region of interest" description="Disordered" evidence="1">
    <location>
        <begin position="84"/>
        <end position="199"/>
    </location>
</feature>
<reference evidence="2" key="2">
    <citation type="submission" date="2023-06" db="EMBL/GenBank/DDBJ databases">
        <authorList>
            <consortium name="Lawrence Berkeley National Laboratory"/>
            <person name="Mondo S.J."/>
            <person name="Hensen N."/>
            <person name="Bonometti L."/>
            <person name="Westerberg I."/>
            <person name="Brannstrom I.O."/>
            <person name="Guillou S."/>
            <person name="Cros-Aarteil S."/>
            <person name="Calhoun S."/>
            <person name="Haridas S."/>
            <person name="Kuo A."/>
            <person name="Pangilinan J."/>
            <person name="Riley R."/>
            <person name="Labutti K."/>
            <person name="Andreopoulos B."/>
            <person name="Lipzen A."/>
            <person name="Chen C."/>
            <person name="Yanf M."/>
            <person name="Daum C."/>
            <person name="Ng V."/>
            <person name="Clum A."/>
            <person name="Steindorff A."/>
            <person name="Ohm R."/>
            <person name="Martin F."/>
            <person name="Silar P."/>
            <person name="Natvig D."/>
            <person name="Lalanne C."/>
            <person name="Gautier V."/>
            <person name="Ament-Velasquez S.L."/>
            <person name="Kruys A."/>
            <person name="Hutchinson M.I."/>
            <person name="Powell A.J."/>
            <person name="Barry K."/>
            <person name="Miller A.N."/>
            <person name="Grigoriev I.V."/>
            <person name="Debuchy R."/>
            <person name="Gladieux P."/>
            <person name="Thoren M.H."/>
            <person name="Johannesson H."/>
        </authorList>
    </citation>
    <scope>NUCLEOTIDE SEQUENCE</scope>
    <source>
        <strain evidence="2">PSN324</strain>
    </source>
</reference>
<evidence type="ECO:0000256" key="1">
    <source>
        <dbReference type="SAM" id="MobiDB-lite"/>
    </source>
</evidence>
<gene>
    <name evidence="2" type="ORF">QBC42DRAFT_260900</name>
</gene>
<dbReference type="SUPFAM" id="SSF54928">
    <property type="entry name" value="RNA-binding domain, RBD"/>
    <property type="match status" value="1"/>
</dbReference>
<dbReference type="CDD" id="cd12261">
    <property type="entry name" value="RRM1_3_MRN1"/>
    <property type="match status" value="1"/>
</dbReference>
<comment type="caution">
    <text evidence="2">The sequence shown here is derived from an EMBL/GenBank/DDBJ whole genome shotgun (WGS) entry which is preliminary data.</text>
</comment>
<reference evidence="2" key="1">
    <citation type="journal article" date="2023" name="Mol. Phylogenet. Evol.">
        <title>Genome-scale phylogeny and comparative genomics of the fungal order Sordariales.</title>
        <authorList>
            <person name="Hensen N."/>
            <person name="Bonometti L."/>
            <person name="Westerberg I."/>
            <person name="Brannstrom I.O."/>
            <person name="Guillou S."/>
            <person name="Cros-Aarteil S."/>
            <person name="Calhoun S."/>
            <person name="Haridas S."/>
            <person name="Kuo A."/>
            <person name="Mondo S."/>
            <person name="Pangilinan J."/>
            <person name="Riley R."/>
            <person name="LaButti K."/>
            <person name="Andreopoulos B."/>
            <person name="Lipzen A."/>
            <person name="Chen C."/>
            <person name="Yan M."/>
            <person name="Daum C."/>
            <person name="Ng V."/>
            <person name="Clum A."/>
            <person name="Steindorff A."/>
            <person name="Ohm R.A."/>
            <person name="Martin F."/>
            <person name="Silar P."/>
            <person name="Natvig D.O."/>
            <person name="Lalanne C."/>
            <person name="Gautier V."/>
            <person name="Ament-Velasquez S.L."/>
            <person name="Kruys A."/>
            <person name="Hutchinson M.I."/>
            <person name="Powell A.J."/>
            <person name="Barry K."/>
            <person name="Miller A.N."/>
            <person name="Grigoriev I.V."/>
            <person name="Debuchy R."/>
            <person name="Gladieux P."/>
            <person name="Hiltunen Thoren M."/>
            <person name="Johannesson H."/>
        </authorList>
    </citation>
    <scope>NUCLEOTIDE SEQUENCE</scope>
    <source>
        <strain evidence="2">PSN324</strain>
    </source>
</reference>
<evidence type="ECO:0000313" key="3">
    <source>
        <dbReference type="Proteomes" id="UP001321749"/>
    </source>
</evidence>
<sequence length="368" mass="41515">MSFSSGQTVTIDREYFETLLQRVNSINDAFAATSTAFGTVSILKSELDALRATARKYDNLKRSLLRGGVENATIELLSQDNSNFQAGDAQDESPPNASRGTNQDGGARQDLWAQNPPPQHHSTQQPWNSKLTVNDDAIRCDSKDSGLGHYSQSSSQTPFHDRHHSAWSEDGADEENDDENDEDEDEEVESHNGRSPAVLAAKHPRLHGNREYFERQCDRTIVLFNLAEGTTHADITNAVWGGPLLNIYIRNDRVAQVSFLRSSDASKFLDHVRRHDLYIKNKRVGVKWADRQFVLPERIAGKIAGGATRYLVLMNYDHRHTEEVIRDDLDHIHDLVVIKIQFHGRDAHIELNSVHNAINARICMLSRM</sequence>
<feature type="compositionally biased region" description="Polar residues" evidence="1">
    <location>
        <begin position="120"/>
        <end position="132"/>
    </location>
</feature>
<dbReference type="EMBL" id="MU864937">
    <property type="protein sequence ID" value="KAK4465757.1"/>
    <property type="molecule type" value="Genomic_DNA"/>
</dbReference>
<feature type="compositionally biased region" description="Polar residues" evidence="1">
    <location>
        <begin position="93"/>
        <end position="104"/>
    </location>
</feature>
<dbReference type="InterPro" id="IPR035979">
    <property type="entry name" value="RBD_domain_sf"/>
</dbReference>
<dbReference type="Proteomes" id="UP001321749">
    <property type="component" value="Unassembled WGS sequence"/>
</dbReference>
<keyword evidence="3" id="KW-1185">Reference proteome</keyword>
<organism evidence="2 3">
    <name type="scientific">Cladorrhinum samala</name>
    <dbReference type="NCBI Taxonomy" id="585594"/>
    <lineage>
        <taxon>Eukaryota</taxon>
        <taxon>Fungi</taxon>
        <taxon>Dikarya</taxon>
        <taxon>Ascomycota</taxon>
        <taxon>Pezizomycotina</taxon>
        <taxon>Sordariomycetes</taxon>
        <taxon>Sordariomycetidae</taxon>
        <taxon>Sordariales</taxon>
        <taxon>Podosporaceae</taxon>
        <taxon>Cladorrhinum</taxon>
    </lineage>
</organism>